<dbReference type="Proteomes" id="UP000283090">
    <property type="component" value="Unassembled WGS sequence"/>
</dbReference>
<dbReference type="GeneID" id="93591695"/>
<dbReference type="STRING" id="97331.A0A436ZRH7"/>
<reference evidence="3 4" key="1">
    <citation type="submission" date="2019-01" db="EMBL/GenBank/DDBJ databases">
        <title>Intercellular communication is required for trap formation in the nematode-trapping fungus Duddingtonia flagrans.</title>
        <authorList>
            <person name="Youssar L."/>
            <person name="Wernet V."/>
            <person name="Hensel N."/>
            <person name="Hildebrandt H.-G."/>
            <person name="Fischer R."/>
        </authorList>
    </citation>
    <scope>NUCLEOTIDE SEQUENCE [LARGE SCALE GENOMIC DNA]</scope>
    <source>
        <strain evidence="3 4">CBS H-5679</strain>
    </source>
</reference>
<dbReference type="PROSITE" id="PS51184">
    <property type="entry name" value="JMJC"/>
    <property type="match status" value="1"/>
</dbReference>
<dbReference type="PANTHER" id="PTHR12461">
    <property type="entry name" value="HYPOXIA-INDUCIBLE FACTOR 1 ALPHA INHIBITOR-RELATED"/>
    <property type="match status" value="1"/>
</dbReference>
<evidence type="ECO:0000313" key="3">
    <source>
        <dbReference type="EMBL" id="RVD81521.1"/>
    </source>
</evidence>
<dbReference type="RefSeq" id="XP_067487065.1">
    <property type="nucleotide sequence ID" value="XM_067639258.1"/>
</dbReference>
<evidence type="ECO:0000313" key="4">
    <source>
        <dbReference type="Proteomes" id="UP000283090"/>
    </source>
</evidence>
<dbReference type="OrthoDB" id="263283at2759"/>
<dbReference type="PANTHER" id="PTHR12461:SF105">
    <property type="entry name" value="HYPOXIA-INDUCIBLE FACTOR 1-ALPHA INHIBITOR"/>
    <property type="match status" value="1"/>
</dbReference>
<name>A0A436ZRH7_ARTFL</name>
<comment type="caution">
    <text evidence="3">The sequence shown here is derived from an EMBL/GenBank/DDBJ whole genome shotgun (WGS) entry which is preliminary data.</text>
</comment>
<dbReference type="Gene3D" id="2.60.120.650">
    <property type="entry name" value="Cupin"/>
    <property type="match status" value="1"/>
</dbReference>
<dbReference type="VEuPathDB" id="FungiDB:DFL_009384"/>
<proteinExistence type="predicted"/>
<feature type="region of interest" description="Disordered" evidence="1">
    <location>
        <begin position="145"/>
        <end position="185"/>
    </location>
</feature>
<keyword evidence="4" id="KW-1185">Reference proteome</keyword>
<evidence type="ECO:0000259" key="2">
    <source>
        <dbReference type="PROSITE" id="PS51184"/>
    </source>
</evidence>
<dbReference type="Pfam" id="PF13621">
    <property type="entry name" value="Cupin_8"/>
    <property type="match status" value="1"/>
</dbReference>
<dbReference type="InterPro" id="IPR003347">
    <property type="entry name" value="JmjC_dom"/>
</dbReference>
<feature type="domain" description="JmjC" evidence="2">
    <location>
        <begin position="118"/>
        <end position="360"/>
    </location>
</feature>
<dbReference type="AlphaFoldDB" id="A0A436ZRH7"/>
<dbReference type="InterPro" id="IPR041667">
    <property type="entry name" value="Cupin_8"/>
</dbReference>
<protein>
    <recommendedName>
        <fullName evidence="2">JmjC domain-containing protein</fullName>
    </recommendedName>
</protein>
<accession>A0A436ZRH7</accession>
<evidence type="ECO:0000256" key="1">
    <source>
        <dbReference type="SAM" id="MobiDB-lite"/>
    </source>
</evidence>
<sequence>MLHPPTLNLPQTNPPPPLPFHILALIPLPPPHQIPPTLLPPHTPAFENWFLPIPPYNLLNTPYFTSLNPSSSLEIQVPIEITLPSGDVEMTSFPFSDFLEYLSAKDIDPEIPKLYLTQHPPPHFLLNDLPPPFQHLGFKIRPLSRRHQNPTSATKSSTNPNTNPNLKSKATETEGRGQEQVNLESENKEVSIDIYTTSLWLSRTPLTAGAQTHTPLHRDPLHNIFLQLSSSKSLITLPPLLGSSIFTYLHRHHKLSSTDPRGHIRDGLLTAKESGVLDRVIWGEMEDAEDAVEEEVINLLARSGEVYETVVERGEAVFIPEGWWHTLKSVIPDHDNNKPEEEERRKGRGGVVASMNWWFR</sequence>
<organism evidence="3 4">
    <name type="scientific">Arthrobotrys flagrans</name>
    <name type="common">Nematode-trapping fungus</name>
    <name type="synonym">Trichothecium flagrans</name>
    <dbReference type="NCBI Taxonomy" id="97331"/>
    <lineage>
        <taxon>Eukaryota</taxon>
        <taxon>Fungi</taxon>
        <taxon>Dikarya</taxon>
        <taxon>Ascomycota</taxon>
        <taxon>Pezizomycotina</taxon>
        <taxon>Orbiliomycetes</taxon>
        <taxon>Orbiliales</taxon>
        <taxon>Orbiliaceae</taxon>
        <taxon>Arthrobotrys</taxon>
    </lineage>
</organism>
<gene>
    <name evidence="3" type="ORF">DFL_009384</name>
</gene>
<feature type="compositionally biased region" description="Low complexity" evidence="1">
    <location>
        <begin position="149"/>
        <end position="168"/>
    </location>
</feature>
<dbReference type="EMBL" id="SAEB01000012">
    <property type="protein sequence ID" value="RVD81521.1"/>
    <property type="molecule type" value="Genomic_DNA"/>
</dbReference>
<dbReference type="SUPFAM" id="SSF51197">
    <property type="entry name" value="Clavaminate synthase-like"/>
    <property type="match status" value="1"/>
</dbReference>